<dbReference type="AlphaFoldDB" id="A0A251VP95"/>
<reference evidence="2" key="1">
    <citation type="journal article" date="2017" name="Nature">
        <title>The sunflower genome provides insights into oil metabolism, flowering and Asterid evolution.</title>
        <authorList>
            <person name="Badouin H."/>
            <person name="Gouzy J."/>
            <person name="Grassa C.J."/>
            <person name="Murat F."/>
            <person name="Staton S.E."/>
            <person name="Cottret L."/>
            <person name="Lelandais-Briere C."/>
            <person name="Owens G.L."/>
            <person name="Carrere S."/>
            <person name="Mayjonade B."/>
            <person name="Legrand L."/>
            <person name="Gill N."/>
            <person name="Kane N.C."/>
            <person name="Bowers J.E."/>
            <person name="Hubner S."/>
            <person name="Bellec A."/>
            <person name="Berard A."/>
            <person name="Berges H."/>
            <person name="Blanchet N."/>
            <person name="Boniface M.C."/>
            <person name="Brunel D."/>
            <person name="Catrice O."/>
            <person name="Chaidir N."/>
            <person name="Claudel C."/>
            <person name="Donnadieu C."/>
            <person name="Faraut T."/>
            <person name="Fievet G."/>
            <person name="Helmstetter N."/>
            <person name="King M."/>
            <person name="Knapp S.J."/>
            <person name="Lai Z."/>
            <person name="Le Paslier M.C."/>
            <person name="Lippi Y."/>
            <person name="Lorenzon L."/>
            <person name="Mandel J.R."/>
            <person name="Marage G."/>
            <person name="Marchand G."/>
            <person name="Marquand E."/>
            <person name="Bret-Mestries E."/>
            <person name="Morien E."/>
            <person name="Nambeesan S."/>
            <person name="Nguyen T."/>
            <person name="Pegot-Espagnet P."/>
            <person name="Pouilly N."/>
            <person name="Raftis F."/>
            <person name="Sallet E."/>
            <person name="Schiex T."/>
            <person name="Thomas J."/>
            <person name="Vandecasteele C."/>
            <person name="Vares D."/>
            <person name="Vear F."/>
            <person name="Vautrin S."/>
            <person name="Crespi M."/>
            <person name="Mangin B."/>
            <person name="Burke J.M."/>
            <person name="Salse J."/>
            <person name="Munos S."/>
            <person name="Vincourt P."/>
            <person name="Rieseberg L.H."/>
            <person name="Langlade N.B."/>
        </authorList>
    </citation>
    <scope>NUCLEOTIDE SEQUENCE [LARGE SCALE GENOMIC DNA]</scope>
    <source>
        <strain evidence="2">cv. SF193</strain>
    </source>
</reference>
<name>A0A251VP95_HELAN</name>
<dbReference type="Proteomes" id="UP000215914">
    <property type="component" value="Chromosome 1"/>
</dbReference>
<keyword evidence="2" id="KW-1185">Reference proteome</keyword>
<gene>
    <name evidence="1" type="ORF">HannXRQ_Chr01g0013311</name>
</gene>
<protein>
    <submittedName>
        <fullName evidence="1">Uncharacterized protein</fullName>
    </submittedName>
</protein>
<evidence type="ECO:0000313" key="1">
    <source>
        <dbReference type="EMBL" id="OTG36933.1"/>
    </source>
</evidence>
<dbReference type="EMBL" id="CM007890">
    <property type="protein sequence ID" value="OTG36933.1"/>
    <property type="molecule type" value="Genomic_DNA"/>
</dbReference>
<accession>A0A251VP95</accession>
<evidence type="ECO:0000313" key="2">
    <source>
        <dbReference type="Proteomes" id="UP000215914"/>
    </source>
</evidence>
<organism evidence="1 2">
    <name type="scientific">Helianthus annuus</name>
    <name type="common">Common sunflower</name>
    <dbReference type="NCBI Taxonomy" id="4232"/>
    <lineage>
        <taxon>Eukaryota</taxon>
        <taxon>Viridiplantae</taxon>
        <taxon>Streptophyta</taxon>
        <taxon>Embryophyta</taxon>
        <taxon>Tracheophyta</taxon>
        <taxon>Spermatophyta</taxon>
        <taxon>Magnoliopsida</taxon>
        <taxon>eudicotyledons</taxon>
        <taxon>Gunneridae</taxon>
        <taxon>Pentapetalae</taxon>
        <taxon>asterids</taxon>
        <taxon>campanulids</taxon>
        <taxon>Asterales</taxon>
        <taxon>Asteraceae</taxon>
        <taxon>Asteroideae</taxon>
        <taxon>Heliantheae alliance</taxon>
        <taxon>Heliantheae</taxon>
        <taxon>Helianthus</taxon>
    </lineage>
</organism>
<proteinExistence type="predicted"/>
<dbReference type="InParanoid" id="A0A251VP95"/>
<sequence length="84" mass="9736">MDLIHSTKLLSLSKHQLLEREIQCVLYALFSSFCLQLSPDSSFYGTSNLNQMLLTPPLRIPLHSPNHRRLHALKSHHTRFMVLL</sequence>